<comment type="caution">
    <text evidence="5">The sequence shown here is derived from an EMBL/GenBank/DDBJ whole genome shotgun (WGS) entry which is preliminary data.</text>
</comment>
<dbReference type="GO" id="GO:0005737">
    <property type="term" value="C:cytoplasm"/>
    <property type="evidence" value="ECO:0007669"/>
    <property type="project" value="UniProtKB-SubCell"/>
</dbReference>
<proteinExistence type="predicted"/>
<dbReference type="PANTHER" id="PTHR18875">
    <property type="entry name" value="SARCOMA ANTIGEN NY-SAR-24/CYTOSKELETAL PROTEIN SOJO"/>
    <property type="match status" value="1"/>
</dbReference>
<dbReference type="Proteomes" id="UP000710432">
    <property type="component" value="Unassembled WGS sequence"/>
</dbReference>
<evidence type="ECO:0000256" key="3">
    <source>
        <dbReference type="ARBA" id="ARBA00023054"/>
    </source>
</evidence>
<evidence type="ECO:0000313" key="6">
    <source>
        <dbReference type="Proteomes" id="UP000710432"/>
    </source>
</evidence>
<evidence type="ECO:0000313" key="5">
    <source>
        <dbReference type="EMBL" id="KAH0519382.1"/>
    </source>
</evidence>
<dbReference type="EMBL" id="JAATJU010005787">
    <property type="protein sequence ID" value="KAH0519382.1"/>
    <property type="molecule type" value="Genomic_DNA"/>
</dbReference>
<comment type="subcellular location">
    <subcellularLocation>
        <location evidence="1">Cytoplasm</location>
    </subcellularLocation>
</comment>
<keyword evidence="2" id="KW-0963">Cytoplasm</keyword>
<feature type="region of interest" description="Disordered" evidence="4">
    <location>
        <begin position="40"/>
        <end position="92"/>
    </location>
</feature>
<dbReference type="AlphaFoldDB" id="A0A8J6L8Y1"/>
<gene>
    <name evidence="5" type="ORF">LTLLF_111955</name>
</gene>
<evidence type="ECO:0000256" key="4">
    <source>
        <dbReference type="SAM" id="MobiDB-lite"/>
    </source>
</evidence>
<name>A0A8J6L8Y1_MICOH</name>
<feature type="compositionally biased region" description="Polar residues" evidence="4">
    <location>
        <begin position="67"/>
        <end position="92"/>
    </location>
</feature>
<protein>
    <submittedName>
        <fullName evidence="5">Coiled-coil domain-containing protein 18</fullName>
    </submittedName>
</protein>
<evidence type="ECO:0000256" key="1">
    <source>
        <dbReference type="ARBA" id="ARBA00004496"/>
    </source>
</evidence>
<evidence type="ECO:0000256" key="2">
    <source>
        <dbReference type="ARBA" id="ARBA00022490"/>
    </source>
</evidence>
<reference evidence="5" key="1">
    <citation type="submission" date="2020-03" db="EMBL/GenBank/DDBJ databases">
        <title>Studies in the Genomics of Life Span.</title>
        <authorList>
            <person name="Glass D."/>
        </authorList>
    </citation>
    <scope>NUCLEOTIDE SEQUENCE</scope>
    <source>
        <strain evidence="5">LTLLF</strain>
        <tissue evidence="5">Muscle</tissue>
    </source>
</reference>
<accession>A0A8J6L8Y1</accession>
<keyword evidence="3" id="KW-0175">Coiled coil</keyword>
<feature type="compositionally biased region" description="Basic and acidic residues" evidence="4">
    <location>
        <begin position="40"/>
        <end position="58"/>
    </location>
</feature>
<organism evidence="5 6">
    <name type="scientific">Microtus ochrogaster</name>
    <name type="common">Prairie vole</name>
    <dbReference type="NCBI Taxonomy" id="79684"/>
    <lineage>
        <taxon>Eukaryota</taxon>
        <taxon>Metazoa</taxon>
        <taxon>Chordata</taxon>
        <taxon>Craniata</taxon>
        <taxon>Vertebrata</taxon>
        <taxon>Euteleostomi</taxon>
        <taxon>Mammalia</taxon>
        <taxon>Eutheria</taxon>
        <taxon>Euarchontoglires</taxon>
        <taxon>Glires</taxon>
        <taxon>Rodentia</taxon>
        <taxon>Myomorpha</taxon>
        <taxon>Muroidea</taxon>
        <taxon>Cricetidae</taxon>
        <taxon>Arvicolinae</taxon>
        <taxon>Microtus</taxon>
    </lineage>
</organism>
<dbReference type="PANTHER" id="PTHR18875:SF8">
    <property type="entry name" value="COILED-COIL DOMAIN-CONTAINING PROTEIN 18"/>
    <property type="match status" value="1"/>
</dbReference>
<sequence>MIQKIIKLEGTLEKSELELKECNKQVESLNEKLHTAKQEISQLKKETERTQQRMKEMENVLDDDTLNAFNSNSDTSPKPGPNSLNPVFTNNT</sequence>